<keyword evidence="2 6" id="KW-0698">rRNA processing</keyword>
<evidence type="ECO:0000256" key="3">
    <source>
        <dbReference type="ARBA" id="ARBA00022603"/>
    </source>
</evidence>
<dbReference type="Pfam" id="PF02527">
    <property type="entry name" value="GidB"/>
    <property type="match status" value="1"/>
</dbReference>
<name>A0A3N6NYJ5_9CYAN</name>
<gene>
    <name evidence="6 7" type="primary">rsmG</name>
    <name evidence="7" type="ORF">D5R40_30230</name>
</gene>
<comment type="function">
    <text evidence="6">Specifically methylates the N7 position of a guanine in 16S rRNA.</text>
</comment>
<dbReference type="SUPFAM" id="SSF53335">
    <property type="entry name" value="S-adenosyl-L-methionine-dependent methyltransferases"/>
    <property type="match status" value="1"/>
</dbReference>
<dbReference type="EMBL" id="RCBY01000334">
    <property type="protein sequence ID" value="RQH24047.1"/>
    <property type="molecule type" value="Genomic_DNA"/>
</dbReference>
<dbReference type="Proteomes" id="UP000269154">
    <property type="component" value="Unassembled WGS sequence"/>
</dbReference>
<feature type="binding site" evidence="6">
    <location>
        <position position="89"/>
    </location>
    <ligand>
        <name>S-adenosyl-L-methionine</name>
        <dbReference type="ChEBI" id="CHEBI:59789"/>
    </ligand>
</feature>
<dbReference type="PANTHER" id="PTHR31760:SF0">
    <property type="entry name" value="S-ADENOSYL-L-METHIONINE-DEPENDENT METHYLTRANSFERASES SUPERFAMILY PROTEIN"/>
    <property type="match status" value="1"/>
</dbReference>
<dbReference type="InterPro" id="IPR003682">
    <property type="entry name" value="rRNA_ssu_MeTfrase_G"/>
</dbReference>
<keyword evidence="1 6" id="KW-0963">Cytoplasm</keyword>
<feature type="binding site" evidence="6">
    <location>
        <position position="94"/>
    </location>
    <ligand>
        <name>S-adenosyl-L-methionine</name>
        <dbReference type="ChEBI" id="CHEBI:59789"/>
    </ligand>
</feature>
<dbReference type="GO" id="GO:0070043">
    <property type="term" value="F:rRNA (guanine-N7-)-methyltransferase activity"/>
    <property type="evidence" value="ECO:0007669"/>
    <property type="project" value="UniProtKB-UniRule"/>
</dbReference>
<sequence>MNDNNTQILPEMNSLWQETLNWQPTAEQQQQFQQLYQLILIGNEKLNLTRITSPEDFWEKHFWDSLRGIKFILENQINSQEEKKVIDIGTGAGFPGLSVAISLPQYTVTLLDSIRKKIDFIETILVDLAIKNCLTLTNRIEEIGRMFKHREIYDIALLRAVAPTIVCAEYALPMLKIGGIAILYRGNFTTDEQANLLEVVKILGGKIHTIEEFKTPLTNSIRHCIYLQKINKTSSNYPRPIGVPSQKPLNHLNKP</sequence>
<comment type="caution">
    <text evidence="6">Lacks conserved residue(s) required for the propagation of feature annotation.</text>
</comment>
<proteinExistence type="inferred from homology"/>
<evidence type="ECO:0000256" key="4">
    <source>
        <dbReference type="ARBA" id="ARBA00022679"/>
    </source>
</evidence>
<dbReference type="Gene3D" id="3.40.50.150">
    <property type="entry name" value="Vaccinia Virus protein VP39"/>
    <property type="match status" value="1"/>
</dbReference>
<evidence type="ECO:0000256" key="5">
    <source>
        <dbReference type="ARBA" id="ARBA00022691"/>
    </source>
</evidence>
<dbReference type="GO" id="GO:0005829">
    <property type="term" value="C:cytosol"/>
    <property type="evidence" value="ECO:0007669"/>
    <property type="project" value="TreeGrafter"/>
</dbReference>
<feature type="binding site" evidence="6">
    <location>
        <begin position="140"/>
        <end position="141"/>
    </location>
    <ligand>
        <name>S-adenosyl-L-methionine</name>
        <dbReference type="ChEBI" id="CHEBI:59789"/>
    </ligand>
</feature>
<dbReference type="EC" id="2.1.1.-" evidence="6"/>
<evidence type="ECO:0000313" key="8">
    <source>
        <dbReference type="Proteomes" id="UP000269154"/>
    </source>
</evidence>
<reference evidence="7 8" key="1">
    <citation type="journal article" date="2018" name="ACS Chem. Biol.">
        <title>Ketoreductase domain dysfunction expands chemodiversity: malyngamide biosynthesis in the cyanobacterium Okeania hirsuta.</title>
        <authorList>
            <person name="Moss N.A."/>
            <person name="Leao T."/>
            <person name="Rankin M."/>
            <person name="McCullough T.M."/>
            <person name="Qu P."/>
            <person name="Korobeynikov A."/>
            <person name="Smith J.L."/>
            <person name="Gerwick L."/>
            <person name="Gerwick W.H."/>
        </authorList>
    </citation>
    <scope>NUCLEOTIDE SEQUENCE [LARGE SCALE GENOMIC DNA]</scope>
    <source>
        <strain evidence="7 8">PAB10Feb10-1</strain>
    </source>
</reference>
<comment type="similarity">
    <text evidence="6">Belongs to the methyltransferase superfamily. RNA methyltransferase RsmG family.</text>
</comment>
<protein>
    <recommendedName>
        <fullName evidence="6">Ribosomal RNA small subunit methyltransferase G</fullName>
        <ecNumber evidence="6">2.1.1.-</ecNumber>
    </recommendedName>
    <alternativeName>
        <fullName evidence="6">16S rRNA 7-methylguanosine methyltransferase</fullName>
        <shortName evidence="6">16S rRNA m7G methyltransferase</shortName>
    </alternativeName>
</protein>
<keyword evidence="3 6" id="KW-0489">Methyltransferase</keyword>
<evidence type="ECO:0000256" key="1">
    <source>
        <dbReference type="ARBA" id="ARBA00022490"/>
    </source>
</evidence>
<keyword evidence="8" id="KW-1185">Reference proteome</keyword>
<dbReference type="AlphaFoldDB" id="A0A3N6NYJ5"/>
<evidence type="ECO:0000313" key="7">
    <source>
        <dbReference type="EMBL" id="RQH24047.1"/>
    </source>
</evidence>
<keyword evidence="5 6" id="KW-0949">S-adenosyl-L-methionine</keyword>
<keyword evidence="4 6" id="KW-0808">Transferase</keyword>
<dbReference type="RefSeq" id="WP_124142966.1">
    <property type="nucleotide sequence ID" value="NZ_CAWOKI010000224.1"/>
</dbReference>
<dbReference type="HAMAP" id="MF_00074">
    <property type="entry name" value="16SrRNA_methyltr_G"/>
    <property type="match status" value="1"/>
</dbReference>
<evidence type="ECO:0000256" key="2">
    <source>
        <dbReference type="ARBA" id="ARBA00022552"/>
    </source>
</evidence>
<dbReference type="PIRSF" id="PIRSF003078">
    <property type="entry name" value="GidB"/>
    <property type="match status" value="1"/>
</dbReference>
<accession>A0A3N6NYJ5</accession>
<dbReference type="FunFam" id="3.40.50.150:FF:000041">
    <property type="entry name" value="Ribosomal RNA small subunit methyltransferase G"/>
    <property type="match status" value="1"/>
</dbReference>
<dbReference type="PANTHER" id="PTHR31760">
    <property type="entry name" value="S-ADENOSYL-L-METHIONINE-DEPENDENT METHYLTRANSFERASES SUPERFAMILY PROTEIN"/>
    <property type="match status" value="1"/>
</dbReference>
<comment type="caution">
    <text evidence="7">The sequence shown here is derived from an EMBL/GenBank/DDBJ whole genome shotgun (WGS) entry which is preliminary data.</text>
</comment>
<dbReference type="InterPro" id="IPR029063">
    <property type="entry name" value="SAM-dependent_MTases_sf"/>
</dbReference>
<dbReference type="OrthoDB" id="9808773at2"/>
<evidence type="ECO:0000256" key="6">
    <source>
        <dbReference type="HAMAP-Rule" id="MF_00074"/>
    </source>
</evidence>
<dbReference type="NCBIfam" id="TIGR00138">
    <property type="entry name" value="rsmG_gidB"/>
    <property type="match status" value="1"/>
</dbReference>
<feature type="binding site" evidence="6">
    <location>
        <position position="159"/>
    </location>
    <ligand>
        <name>S-adenosyl-L-methionine</name>
        <dbReference type="ChEBI" id="CHEBI:59789"/>
    </ligand>
</feature>
<organism evidence="7 8">
    <name type="scientific">Okeania hirsuta</name>
    <dbReference type="NCBI Taxonomy" id="1458930"/>
    <lineage>
        <taxon>Bacteria</taxon>
        <taxon>Bacillati</taxon>
        <taxon>Cyanobacteriota</taxon>
        <taxon>Cyanophyceae</taxon>
        <taxon>Oscillatoriophycideae</taxon>
        <taxon>Oscillatoriales</taxon>
        <taxon>Microcoleaceae</taxon>
        <taxon>Okeania</taxon>
    </lineage>
</organism>
<comment type="subcellular location">
    <subcellularLocation>
        <location evidence="6">Cytoplasm</location>
    </subcellularLocation>
</comment>